<comment type="caution">
    <text evidence="2">The sequence shown here is derived from an EMBL/GenBank/DDBJ whole genome shotgun (WGS) entry which is preliminary data.</text>
</comment>
<organism evidence="2 3">
    <name type="scientific">Stylosanthes scabra</name>
    <dbReference type="NCBI Taxonomy" id="79078"/>
    <lineage>
        <taxon>Eukaryota</taxon>
        <taxon>Viridiplantae</taxon>
        <taxon>Streptophyta</taxon>
        <taxon>Embryophyta</taxon>
        <taxon>Tracheophyta</taxon>
        <taxon>Spermatophyta</taxon>
        <taxon>Magnoliopsida</taxon>
        <taxon>eudicotyledons</taxon>
        <taxon>Gunneridae</taxon>
        <taxon>Pentapetalae</taxon>
        <taxon>rosids</taxon>
        <taxon>fabids</taxon>
        <taxon>Fabales</taxon>
        <taxon>Fabaceae</taxon>
        <taxon>Papilionoideae</taxon>
        <taxon>50 kb inversion clade</taxon>
        <taxon>dalbergioids sensu lato</taxon>
        <taxon>Dalbergieae</taxon>
        <taxon>Pterocarpus clade</taxon>
        <taxon>Stylosanthes</taxon>
    </lineage>
</organism>
<feature type="region of interest" description="Disordered" evidence="1">
    <location>
        <begin position="90"/>
        <end position="112"/>
    </location>
</feature>
<keyword evidence="3" id="KW-1185">Reference proteome</keyword>
<evidence type="ECO:0000256" key="1">
    <source>
        <dbReference type="SAM" id="MobiDB-lite"/>
    </source>
</evidence>
<evidence type="ECO:0000313" key="3">
    <source>
        <dbReference type="Proteomes" id="UP001341840"/>
    </source>
</evidence>
<gene>
    <name evidence="2" type="ORF">PIB30_002724</name>
</gene>
<name>A0ABU6R4P5_9FABA</name>
<accession>A0ABU6R4P5</accession>
<sequence>MLPATVSPSSFFLSPDLLLLPQICRPRVFLPVLPLPQPSSFSPHRHRLRRLPHHICLSSSLSPISLLVSSPSRCLLPSTLGLRRPFLSPPSSSSLLLALPPTSSSPPSLTFP</sequence>
<evidence type="ECO:0000313" key="2">
    <source>
        <dbReference type="EMBL" id="MED6118476.1"/>
    </source>
</evidence>
<proteinExistence type="predicted"/>
<dbReference type="Proteomes" id="UP001341840">
    <property type="component" value="Unassembled WGS sequence"/>
</dbReference>
<dbReference type="EMBL" id="JASCZI010030213">
    <property type="protein sequence ID" value="MED6118476.1"/>
    <property type="molecule type" value="Genomic_DNA"/>
</dbReference>
<reference evidence="2 3" key="1">
    <citation type="journal article" date="2023" name="Plants (Basel)">
        <title>Bridging the Gap: Combining Genomics and Transcriptomics Approaches to Understand Stylosanthes scabra, an Orphan Legume from the Brazilian Caatinga.</title>
        <authorList>
            <person name="Ferreira-Neto J.R.C."/>
            <person name="da Silva M.D."/>
            <person name="Binneck E."/>
            <person name="de Melo N.F."/>
            <person name="da Silva R.H."/>
            <person name="de Melo A.L.T.M."/>
            <person name="Pandolfi V."/>
            <person name="Bustamante F.O."/>
            <person name="Brasileiro-Vidal A.C."/>
            <person name="Benko-Iseppon A.M."/>
        </authorList>
    </citation>
    <scope>NUCLEOTIDE SEQUENCE [LARGE SCALE GENOMIC DNA]</scope>
    <source>
        <tissue evidence="2">Leaves</tissue>
    </source>
</reference>
<protein>
    <submittedName>
        <fullName evidence="2">Uncharacterized protein</fullName>
    </submittedName>
</protein>